<feature type="transmembrane region" description="Helical" evidence="17">
    <location>
        <begin position="91"/>
        <end position="108"/>
    </location>
</feature>
<feature type="transmembrane region" description="Helical" evidence="17">
    <location>
        <begin position="219"/>
        <end position="240"/>
    </location>
</feature>
<dbReference type="GO" id="GO:0071555">
    <property type="term" value="P:cell wall organization"/>
    <property type="evidence" value="ECO:0007669"/>
    <property type="project" value="UniProtKB-KW"/>
</dbReference>
<dbReference type="PANTHER" id="PTHR30622">
    <property type="entry name" value="UNDECAPRENYL-DIPHOSPHATASE"/>
    <property type="match status" value="1"/>
</dbReference>
<evidence type="ECO:0000256" key="12">
    <source>
        <dbReference type="ARBA" id="ARBA00023251"/>
    </source>
</evidence>
<feature type="transmembrane region" description="Helical" evidence="17">
    <location>
        <begin position="45"/>
        <end position="64"/>
    </location>
</feature>
<dbReference type="GO" id="GO:0005886">
    <property type="term" value="C:plasma membrane"/>
    <property type="evidence" value="ECO:0007669"/>
    <property type="project" value="UniProtKB-SubCell"/>
</dbReference>
<evidence type="ECO:0000256" key="3">
    <source>
        <dbReference type="ARBA" id="ARBA00012374"/>
    </source>
</evidence>
<organism evidence="18 19">
    <name type="scientific">Polycladospora coralii</name>
    <dbReference type="NCBI Taxonomy" id="2771432"/>
    <lineage>
        <taxon>Bacteria</taxon>
        <taxon>Bacillati</taxon>
        <taxon>Bacillota</taxon>
        <taxon>Bacilli</taxon>
        <taxon>Bacillales</taxon>
        <taxon>Thermoactinomycetaceae</taxon>
        <taxon>Polycladospora</taxon>
    </lineage>
</organism>
<feature type="transmembrane region" description="Helical" evidence="17">
    <location>
        <begin position="194"/>
        <end position="213"/>
    </location>
</feature>
<evidence type="ECO:0000256" key="17">
    <source>
        <dbReference type="HAMAP-Rule" id="MF_01006"/>
    </source>
</evidence>
<dbReference type="AlphaFoldDB" id="A0A926RU24"/>
<keyword evidence="7 17" id="KW-0378">Hydrolase</keyword>
<evidence type="ECO:0000256" key="2">
    <source>
        <dbReference type="ARBA" id="ARBA00010621"/>
    </source>
</evidence>
<dbReference type="GO" id="GO:0050380">
    <property type="term" value="F:undecaprenyl-diphosphatase activity"/>
    <property type="evidence" value="ECO:0007669"/>
    <property type="project" value="UniProtKB-UniRule"/>
</dbReference>
<evidence type="ECO:0000256" key="1">
    <source>
        <dbReference type="ARBA" id="ARBA00004651"/>
    </source>
</evidence>
<name>A0A926RU24_9BACL</name>
<comment type="subcellular location">
    <subcellularLocation>
        <location evidence="1 17">Cell membrane</location>
        <topology evidence="1 17">Multi-pass membrane protein</topology>
    </subcellularLocation>
</comment>
<evidence type="ECO:0000256" key="16">
    <source>
        <dbReference type="ARBA" id="ARBA00047594"/>
    </source>
</evidence>
<dbReference type="GO" id="GO:0008360">
    <property type="term" value="P:regulation of cell shape"/>
    <property type="evidence" value="ECO:0007669"/>
    <property type="project" value="UniProtKB-KW"/>
</dbReference>
<keyword evidence="8 17" id="KW-0133">Cell shape</keyword>
<dbReference type="Proteomes" id="UP000661691">
    <property type="component" value="Unassembled WGS sequence"/>
</dbReference>
<dbReference type="GO" id="GO:0046677">
    <property type="term" value="P:response to antibiotic"/>
    <property type="evidence" value="ECO:0007669"/>
    <property type="project" value="UniProtKB-UniRule"/>
</dbReference>
<proteinExistence type="inferred from homology"/>
<dbReference type="PANTHER" id="PTHR30622:SF2">
    <property type="entry name" value="UNDECAPRENYL-DIPHOSPHATASE"/>
    <property type="match status" value="1"/>
</dbReference>
<evidence type="ECO:0000256" key="8">
    <source>
        <dbReference type="ARBA" id="ARBA00022960"/>
    </source>
</evidence>
<evidence type="ECO:0000256" key="4">
    <source>
        <dbReference type="ARBA" id="ARBA00021581"/>
    </source>
</evidence>
<keyword evidence="10 17" id="KW-1133">Transmembrane helix</keyword>
<evidence type="ECO:0000256" key="6">
    <source>
        <dbReference type="ARBA" id="ARBA00022692"/>
    </source>
</evidence>
<keyword evidence="6 17" id="KW-0812">Transmembrane</keyword>
<evidence type="ECO:0000256" key="15">
    <source>
        <dbReference type="ARBA" id="ARBA00032932"/>
    </source>
</evidence>
<comment type="catalytic activity">
    <reaction evidence="16 17">
        <text>di-trans,octa-cis-undecaprenyl diphosphate + H2O = di-trans,octa-cis-undecaprenyl phosphate + phosphate + H(+)</text>
        <dbReference type="Rhea" id="RHEA:28094"/>
        <dbReference type="ChEBI" id="CHEBI:15377"/>
        <dbReference type="ChEBI" id="CHEBI:15378"/>
        <dbReference type="ChEBI" id="CHEBI:43474"/>
        <dbReference type="ChEBI" id="CHEBI:58405"/>
        <dbReference type="ChEBI" id="CHEBI:60392"/>
        <dbReference type="EC" id="3.6.1.27"/>
    </reaction>
</comment>
<evidence type="ECO:0000313" key="19">
    <source>
        <dbReference type="Proteomes" id="UP000661691"/>
    </source>
</evidence>
<accession>A0A926RU24</accession>
<evidence type="ECO:0000313" key="18">
    <source>
        <dbReference type="EMBL" id="MBD1371864.1"/>
    </source>
</evidence>
<evidence type="ECO:0000256" key="13">
    <source>
        <dbReference type="ARBA" id="ARBA00023316"/>
    </source>
</evidence>
<feature type="transmembrane region" description="Helical" evidence="17">
    <location>
        <begin position="157"/>
        <end position="182"/>
    </location>
</feature>
<dbReference type="Pfam" id="PF02673">
    <property type="entry name" value="BacA"/>
    <property type="match status" value="1"/>
</dbReference>
<keyword evidence="19" id="KW-1185">Reference proteome</keyword>
<feature type="transmembrane region" description="Helical" evidence="17">
    <location>
        <begin position="120"/>
        <end position="137"/>
    </location>
</feature>
<keyword evidence="12 17" id="KW-0046">Antibiotic resistance</keyword>
<keyword evidence="9 17" id="KW-0573">Peptidoglycan synthesis</keyword>
<evidence type="ECO:0000256" key="10">
    <source>
        <dbReference type="ARBA" id="ARBA00022989"/>
    </source>
</evidence>
<dbReference type="RefSeq" id="WP_191141732.1">
    <property type="nucleotide sequence ID" value="NZ_JACXAH010000005.1"/>
</dbReference>
<comment type="function">
    <text evidence="17">Catalyzes the dephosphorylation of undecaprenyl diphosphate (UPP). Confers resistance to bacitracin.</text>
</comment>
<keyword evidence="5 17" id="KW-1003">Cell membrane</keyword>
<keyword evidence="13 17" id="KW-0961">Cell wall biogenesis/degradation</keyword>
<comment type="miscellaneous">
    <text evidence="17">Bacitracin is thought to be involved in the inhibition of peptidoglycan synthesis by sequestering undecaprenyl diphosphate, thereby reducing the pool of lipid carrier available.</text>
</comment>
<evidence type="ECO:0000256" key="5">
    <source>
        <dbReference type="ARBA" id="ARBA00022475"/>
    </source>
</evidence>
<dbReference type="EC" id="3.6.1.27" evidence="3 17"/>
<feature type="transmembrane region" description="Helical" evidence="17">
    <location>
        <begin position="252"/>
        <end position="271"/>
    </location>
</feature>
<gene>
    <name evidence="17" type="primary">uppP</name>
    <name evidence="18" type="ORF">IC620_05760</name>
</gene>
<dbReference type="GO" id="GO:0009252">
    <property type="term" value="P:peptidoglycan biosynthetic process"/>
    <property type="evidence" value="ECO:0007669"/>
    <property type="project" value="UniProtKB-KW"/>
</dbReference>
<sequence>MEQLIDLLKYLLLGLFQGFTEPIPVSSSGHLVIAQEFLGIETENISLLALLNFASLLAVLVIYWDDITRLLLNSVRHIEKPCAATRSDFRYVLYLIIGTLPAMVIGLLGKDFIDLHLNRIETVGITLIITGCALWFIRKSRGWRADGDLTMKDAWLVGLGQAVALTPGISRSGATIVVAMLLGMHRETAFRFSFLLYIPVSLGGFILGIGDFLEEDLSLMMIIIYLISLLGAFIMTYFSLKWFMNIMAKGKLGYFAIYCFIVGPAVLIYSFL</sequence>
<evidence type="ECO:0000256" key="14">
    <source>
        <dbReference type="ARBA" id="ARBA00032707"/>
    </source>
</evidence>
<evidence type="ECO:0000256" key="7">
    <source>
        <dbReference type="ARBA" id="ARBA00022801"/>
    </source>
</evidence>
<keyword evidence="11 17" id="KW-0472">Membrane</keyword>
<reference evidence="18" key="1">
    <citation type="submission" date="2020-09" db="EMBL/GenBank/DDBJ databases">
        <title>A novel bacterium of genus Hazenella, isolated from South China Sea.</title>
        <authorList>
            <person name="Huang H."/>
            <person name="Mo K."/>
            <person name="Hu Y."/>
        </authorList>
    </citation>
    <scope>NUCLEOTIDE SEQUENCE</scope>
    <source>
        <strain evidence="18">IB182357</strain>
    </source>
</reference>
<protein>
    <recommendedName>
        <fullName evidence="4 17">Undecaprenyl-diphosphatase</fullName>
        <ecNumber evidence="3 17">3.6.1.27</ecNumber>
    </recommendedName>
    <alternativeName>
        <fullName evidence="15 17">Bacitracin resistance protein</fullName>
    </alternativeName>
    <alternativeName>
        <fullName evidence="14 17">Undecaprenyl pyrophosphate phosphatase</fullName>
    </alternativeName>
</protein>
<dbReference type="HAMAP" id="MF_01006">
    <property type="entry name" value="Undec_diphosphatase"/>
    <property type="match status" value="1"/>
</dbReference>
<comment type="similarity">
    <text evidence="2 17">Belongs to the UppP family.</text>
</comment>
<dbReference type="InterPro" id="IPR003824">
    <property type="entry name" value="UppP"/>
</dbReference>
<evidence type="ECO:0000256" key="9">
    <source>
        <dbReference type="ARBA" id="ARBA00022984"/>
    </source>
</evidence>
<comment type="caution">
    <text evidence="18">The sequence shown here is derived from an EMBL/GenBank/DDBJ whole genome shotgun (WGS) entry which is preliminary data.</text>
</comment>
<evidence type="ECO:0000256" key="11">
    <source>
        <dbReference type="ARBA" id="ARBA00023136"/>
    </source>
</evidence>
<dbReference type="EMBL" id="JACXAH010000005">
    <property type="protein sequence ID" value="MBD1371864.1"/>
    <property type="molecule type" value="Genomic_DNA"/>
</dbReference>